<accession>A0A2M4CFA4</accession>
<sequence>MKVCSRGTFIVALLETNFSFPFSSGSYCSGASCSGAAHCQGSCSPFGCCNGGLLALTKAAEEGLTVGT</sequence>
<dbReference type="AlphaFoldDB" id="A0A2M4CFA4"/>
<dbReference type="EMBL" id="GGFJ01014700">
    <property type="protein sequence ID" value="MBW63841.1"/>
    <property type="molecule type" value="Transcribed_RNA"/>
</dbReference>
<protein>
    <submittedName>
        <fullName evidence="1">Putative secreted protein</fullName>
    </submittedName>
</protein>
<dbReference type="PROSITE" id="PS51257">
    <property type="entry name" value="PROKAR_LIPOPROTEIN"/>
    <property type="match status" value="1"/>
</dbReference>
<name>A0A2M4CFA4_9DIPT</name>
<evidence type="ECO:0000313" key="1">
    <source>
        <dbReference type="EMBL" id="MBW63841.1"/>
    </source>
</evidence>
<organism evidence="1">
    <name type="scientific">Anopheles marajoara</name>
    <dbReference type="NCBI Taxonomy" id="58244"/>
    <lineage>
        <taxon>Eukaryota</taxon>
        <taxon>Metazoa</taxon>
        <taxon>Ecdysozoa</taxon>
        <taxon>Arthropoda</taxon>
        <taxon>Hexapoda</taxon>
        <taxon>Insecta</taxon>
        <taxon>Pterygota</taxon>
        <taxon>Neoptera</taxon>
        <taxon>Endopterygota</taxon>
        <taxon>Diptera</taxon>
        <taxon>Nematocera</taxon>
        <taxon>Culicoidea</taxon>
        <taxon>Culicidae</taxon>
        <taxon>Anophelinae</taxon>
        <taxon>Anopheles</taxon>
    </lineage>
</organism>
<reference evidence="1" key="1">
    <citation type="submission" date="2018-01" db="EMBL/GenBank/DDBJ databases">
        <title>An insight into the sialome of Amazonian anophelines.</title>
        <authorList>
            <person name="Ribeiro J.M."/>
            <person name="Scarpassa V."/>
            <person name="Calvo E."/>
        </authorList>
    </citation>
    <scope>NUCLEOTIDE SEQUENCE</scope>
    <source>
        <tissue evidence="1">Salivary glands</tissue>
    </source>
</reference>
<proteinExistence type="predicted"/>